<dbReference type="Gramene" id="OMERI10G00420.1">
    <property type="protein sequence ID" value="OMERI10G00420.1"/>
    <property type="gene ID" value="OMERI10G00420"/>
</dbReference>
<dbReference type="AlphaFoldDB" id="A0A0E0EV88"/>
<accession>A0A0E0EV88</accession>
<protein>
    <submittedName>
        <fullName evidence="1">Uncharacterized protein</fullName>
    </submittedName>
</protein>
<organism evidence="1">
    <name type="scientific">Oryza meridionalis</name>
    <dbReference type="NCBI Taxonomy" id="40149"/>
    <lineage>
        <taxon>Eukaryota</taxon>
        <taxon>Viridiplantae</taxon>
        <taxon>Streptophyta</taxon>
        <taxon>Embryophyta</taxon>
        <taxon>Tracheophyta</taxon>
        <taxon>Spermatophyta</taxon>
        <taxon>Magnoliopsida</taxon>
        <taxon>Liliopsida</taxon>
        <taxon>Poales</taxon>
        <taxon>Poaceae</taxon>
        <taxon>BOP clade</taxon>
        <taxon>Oryzoideae</taxon>
        <taxon>Oryzeae</taxon>
        <taxon>Oryzinae</taxon>
        <taxon>Oryza</taxon>
    </lineage>
</organism>
<keyword evidence="2" id="KW-1185">Reference proteome</keyword>
<evidence type="ECO:0000313" key="2">
    <source>
        <dbReference type="Proteomes" id="UP000008021"/>
    </source>
</evidence>
<dbReference type="Proteomes" id="UP000008021">
    <property type="component" value="Chromosome 10"/>
</dbReference>
<name>A0A0E0EV88_9ORYZ</name>
<sequence length="101" mass="10955">MIPLGSFLLSSLFRSFVSQRNEAGLLLPPHISNPALAHIEAVGAAQMMGDGRSLDRSIRSWPPSSNGGDLAACRVGLVFRTAQQRVWNKSANNKKLDKINP</sequence>
<evidence type="ECO:0000313" key="1">
    <source>
        <dbReference type="EnsemblPlants" id="OMERI10G00420.1"/>
    </source>
</evidence>
<dbReference type="EnsemblPlants" id="OMERI10G00420.1">
    <property type="protein sequence ID" value="OMERI10G00420.1"/>
    <property type="gene ID" value="OMERI10G00420"/>
</dbReference>
<dbReference type="HOGENOM" id="CLU_2296173_0_0_1"/>
<proteinExistence type="predicted"/>
<reference evidence="1" key="2">
    <citation type="submission" date="2018-05" db="EMBL/GenBank/DDBJ databases">
        <title>OmerRS3 (Oryza meridionalis Reference Sequence Version 3).</title>
        <authorList>
            <person name="Zhang J."/>
            <person name="Kudrna D."/>
            <person name="Lee S."/>
            <person name="Talag J."/>
            <person name="Welchert J."/>
            <person name="Wing R.A."/>
        </authorList>
    </citation>
    <scope>NUCLEOTIDE SEQUENCE [LARGE SCALE GENOMIC DNA]</scope>
    <source>
        <strain evidence="1">cv. OR44</strain>
    </source>
</reference>
<reference evidence="1" key="1">
    <citation type="submission" date="2015-04" db="UniProtKB">
        <authorList>
            <consortium name="EnsemblPlants"/>
        </authorList>
    </citation>
    <scope>IDENTIFICATION</scope>
</reference>